<evidence type="ECO:0008006" key="3">
    <source>
        <dbReference type="Google" id="ProtNLM"/>
    </source>
</evidence>
<dbReference type="EMBL" id="NAJQ01000203">
    <property type="protein sequence ID" value="TKA75114.1"/>
    <property type="molecule type" value="Genomic_DNA"/>
</dbReference>
<comment type="caution">
    <text evidence="1">The sequence shown here is derived from an EMBL/GenBank/DDBJ whole genome shotgun (WGS) entry which is preliminary data.</text>
</comment>
<evidence type="ECO:0000313" key="2">
    <source>
        <dbReference type="Proteomes" id="UP000309340"/>
    </source>
</evidence>
<evidence type="ECO:0000313" key="1">
    <source>
        <dbReference type="EMBL" id="TKA75114.1"/>
    </source>
</evidence>
<dbReference type="InterPro" id="IPR052973">
    <property type="entry name" value="Fungal_sec-metab_reg_TF"/>
</dbReference>
<dbReference type="PANTHER" id="PTHR35392:SF2">
    <property type="entry name" value="ZN(II)2CYS6 TRANSCRIPTION FACTOR (EUROFUNG)"/>
    <property type="match status" value="1"/>
</dbReference>
<dbReference type="Proteomes" id="UP000309340">
    <property type="component" value="Unassembled WGS sequence"/>
</dbReference>
<reference evidence="1 2" key="1">
    <citation type="submission" date="2017-03" db="EMBL/GenBank/DDBJ databases">
        <title>Genomes of endolithic fungi from Antarctica.</title>
        <authorList>
            <person name="Coleine C."/>
            <person name="Masonjones S."/>
            <person name="Stajich J.E."/>
        </authorList>
    </citation>
    <scope>NUCLEOTIDE SEQUENCE [LARGE SCALE GENOMIC DNA]</scope>
    <source>
        <strain evidence="1 2">CCFEE 5184</strain>
    </source>
</reference>
<accession>A0A4U0XE23</accession>
<name>A0A4U0XE23_9PEZI</name>
<dbReference type="OrthoDB" id="5417895at2759"/>
<gene>
    <name evidence="1" type="ORF">B0A55_05023</name>
</gene>
<dbReference type="PANTHER" id="PTHR35392">
    <property type="entry name" value="ZN(II)2CYS6 TRANSCRIPTION FACTOR (EUROFUNG)-RELATED-RELATED"/>
    <property type="match status" value="1"/>
</dbReference>
<protein>
    <recommendedName>
        <fullName evidence="3">Transcription factor domain-containing protein</fullName>
    </recommendedName>
</protein>
<dbReference type="AlphaFoldDB" id="A0A4U0XE23"/>
<sequence length="622" mass="68784">MGHVLRRCPNVTQLDRETVFFHVQQTPSVRASNVTFRPVPFNDTAPVPDAFVPETTSASLPYPGDHFHSPDMLALVQQQSALDTLAEVSRRHLDYSEFHRQPHLFDQQHGRLEDGHALAEQALAAQLQQVTNATASASATSLDPQLGQLGQVVHHLGGPGNGVTAGELMSWNPTNQSGQQAFGALSAPSIEPTSGFGLLSRKQKTRARGRFTDTRRKEVQGIHEFGLWSSNLLHTKAGIEVPAAVLGMHQLSLEGRIEARFFINSDLCMTFAVKQYSNSHDSKQTSDSSDVHSHNSSNIWLLDEGDTICDKIEAYTNITVQVNSQDEASAFLQATMKQAQTLMREELDREQFAANLEQGSRSCYNLQARLVTETVELWVATNMLAAPEKLALELQYVPDSIPGTQPQSVSWGSATSSDTQSIDPASATYSFVKSQLLAAIESRCSRLAKGIINELERRLLQRQQASRFGTFISAVLLLSAVERMTGLYRTFDDDGHFAPGVGFTSWPLDEQPDKLWRQGEHFADLLIMLLRIRGLPPKTTANQDGMLVAVQDRALSVHINGRPVKDSNDVQSELAVAWLDPIRLSVSDLLTKRDTEVPEREAEAGAWDMRFLSKLLLPENSR</sequence>
<proteinExistence type="predicted"/>
<dbReference type="STRING" id="329884.A0A4U0XE23"/>
<keyword evidence="2" id="KW-1185">Reference proteome</keyword>
<organism evidence="1 2">
    <name type="scientific">Friedmanniomyces simplex</name>
    <dbReference type="NCBI Taxonomy" id="329884"/>
    <lineage>
        <taxon>Eukaryota</taxon>
        <taxon>Fungi</taxon>
        <taxon>Dikarya</taxon>
        <taxon>Ascomycota</taxon>
        <taxon>Pezizomycotina</taxon>
        <taxon>Dothideomycetes</taxon>
        <taxon>Dothideomycetidae</taxon>
        <taxon>Mycosphaerellales</taxon>
        <taxon>Teratosphaeriaceae</taxon>
        <taxon>Friedmanniomyces</taxon>
    </lineage>
</organism>